<dbReference type="Proteomes" id="UP001149140">
    <property type="component" value="Unassembled WGS sequence"/>
</dbReference>
<dbReference type="AlphaFoldDB" id="A0A9X3MQM7"/>
<dbReference type="InterPro" id="IPR052543">
    <property type="entry name" value="HTH_Metal-responsive_Reg"/>
</dbReference>
<dbReference type="Pfam" id="PF12840">
    <property type="entry name" value="HTH_20"/>
    <property type="match status" value="1"/>
</dbReference>
<dbReference type="EMBL" id="JAPDOD010000002">
    <property type="protein sequence ID" value="MDA0159423.1"/>
    <property type="molecule type" value="Genomic_DNA"/>
</dbReference>
<dbReference type="GO" id="GO:0010288">
    <property type="term" value="P:response to lead ion"/>
    <property type="evidence" value="ECO:0007669"/>
    <property type="project" value="TreeGrafter"/>
</dbReference>
<proteinExistence type="predicted"/>
<dbReference type="SUPFAM" id="SSF46785">
    <property type="entry name" value="Winged helix' DNA-binding domain"/>
    <property type="match status" value="1"/>
</dbReference>
<dbReference type="PANTHER" id="PTHR39168">
    <property type="entry name" value="TRANSCRIPTIONAL REGULATOR-RELATED"/>
    <property type="match status" value="1"/>
</dbReference>
<organism evidence="2 3">
    <name type="scientific">Solirubrobacter ginsenosidimutans</name>
    <dbReference type="NCBI Taxonomy" id="490573"/>
    <lineage>
        <taxon>Bacteria</taxon>
        <taxon>Bacillati</taxon>
        <taxon>Actinomycetota</taxon>
        <taxon>Thermoleophilia</taxon>
        <taxon>Solirubrobacterales</taxon>
        <taxon>Solirubrobacteraceae</taxon>
        <taxon>Solirubrobacter</taxon>
    </lineage>
</organism>
<dbReference type="GO" id="GO:0046686">
    <property type="term" value="P:response to cadmium ion"/>
    <property type="evidence" value="ECO:0007669"/>
    <property type="project" value="TreeGrafter"/>
</dbReference>
<dbReference type="InterPro" id="IPR011991">
    <property type="entry name" value="ArsR-like_HTH"/>
</dbReference>
<protein>
    <submittedName>
        <fullName evidence="2">ArsR family transcriptional regulator</fullName>
    </submittedName>
</protein>
<dbReference type="GO" id="GO:0003700">
    <property type="term" value="F:DNA-binding transcription factor activity"/>
    <property type="evidence" value="ECO:0007669"/>
    <property type="project" value="InterPro"/>
</dbReference>
<dbReference type="GO" id="GO:0097063">
    <property type="term" value="F:cadmium ion sensor activity"/>
    <property type="evidence" value="ECO:0007669"/>
    <property type="project" value="TreeGrafter"/>
</dbReference>
<dbReference type="GO" id="GO:0003677">
    <property type="term" value="F:DNA binding"/>
    <property type="evidence" value="ECO:0007669"/>
    <property type="project" value="TreeGrafter"/>
</dbReference>
<dbReference type="PROSITE" id="PS50987">
    <property type="entry name" value="HTH_ARSR_2"/>
    <property type="match status" value="1"/>
</dbReference>
<reference evidence="2" key="1">
    <citation type="submission" date="2022-10" db="EMBL/GenBank/DDBJ databases">
        <title>The WGS of Solirubrobacter ginsenosidimutans DSM 21036.</title>
        <authorList>
            <person name="Jiang Z."/>
        </authorList>
    </citation>
    <scope>NUCLEOTIDE SEQUENCE</scope>
    <source>
        <strain evidence="2">DSM 21036</strain>
    </source>
</reference>
<sequence>MTGEADLARIGALLADRTRATILLTLLNGGLTPASALAERAEVSRSLASAHLRKLEVGGLIRVEPRGRQRLYRLASQSIADALEVLILLAPALPVTSLKGANARDDLRRGRLCYDHLAGRAGVALAEHLVAADLLVPHANDYAVSPAGARVFAELGIDTAALEARPRPLTRACMDWSERRHHLAGSLGAALSAELVRRGWVETREASRAVTVTLAGRVALQERFGIAPESWELREAAGVAA</sequence>
<dbReference type="Gene3D" id="1.10.10.10">
    <property type="entry name" value="Winged helix-like DNA-binding domain superfamily/Winged helix DNA-binding domain"/>
    <property type="match status" value="1"/>
</dbReference>
<dbReference type="GO" id="GO:0032791">
    <property type="term" value="F:lead ion binding"/>
    <property type="evidence" value="ECO:0007669"/>
    <property type="project" value="TreeGrafter"/>
</dbReference>
<dbReference type="SMART" id="SM00418">
    <property type="entry name" value="HTH_ARSR"/>
    <property type="match status" value="1"/>
</dbReference>
<dbReference type="InterPro" id="IPR036388">
    <property type="entry name" value="WH-like_DNA-bd_sf"/>
</dbReference>
<dbReference type="InterPro" id="IPR036390">
    <property type="entry name" value="WH_DNA-bd_sf"/>
</dbReference>
<accession>A0A9X3MQM7</accession>
<dbReference type="InterPro" id="IPR001845">
    <property type="entry name" value="HTH_ArsR_DNA-bd_dom"/>
</dbReference>
<dbReference type="PANTHER" id="PTHR39168:SF2">
    <property type="entry name" value="HTH-TYPE TRANSCRIPTIONAL REGULATOR CMTR"/>
    <property type="match status" value="1"/>
</dbReference>
<name>A0A9X3MQM7_9ACTN</name>
<evidence type="ECO:0000259" key="1">
    <source>
        <dbReference type="PROSITE" id="PS50987"/>
    </source>
</evidence>
<dbReference type="CDD" id="cd00090">
    <property type="entry name" value="HTH_ARSR"/>
    <property type="match status" value="1"/>
</dbReference>
<feature type="domain" description="HTH arsR-type" evidence="1">
    <location>
        <begin position="1"/>
        <end position="94"/>
    </location>
</feature>
<keyword evidence="3" id="KW-1185">Reference proteome</keyword>
<dbReference type="PRINTS" id="PR00778">
    <property type="entry name" value="HTHARSR"/>
</dbReference>
<comment type="caution">
    <text evidence="2">The sequence shown here is derived from an EMBL/GenBank/DDBJ whole genome shotgun (WGS) entry which is preliminary data.</text>
</comment>
<dbReference type="RefSeq" id="WP_270038125.1">
    <property type="nucleotide sequence ID" value="NZ_JAPDOD010000002.1"/>
</dbReference>
<evidence type="ECO:0000313" key="3">
    <source>
        <dbReference type="Proteomes" id="UP001149140"/>
    </source>
</evidence>
<gene>
    <name evidence="2" type="ORF">OM076_04035</name>
</gene>
<evidence type="ECO:0000313" key="2">
    <source>
        <dbReference type="EMBL" id="MDA0159423.1"/>
    </source>
</evidence>